<dbReference type="Pfam" id="PF00171">
    <property type="entry name" value="Aldedh"/>
    <property type="match status" value="1"/>
</dbReference>
<comment type="similarity">
    <text evidence="1 5 8">Belongs to the aldehyde dehydrogenase family.</text>
</comment>
<dbReference type="PANTHER" id="PTHR43570">
    <property type="entry name" value="ALDEHYDE DEHYDROGENASE"/>
    <property type="match status" value="1"/>
</dbReference>
<evidence type="ECO:0000313" key="10">
    <source>
        <dbReference type="EMBL" id="KAK9950208.1"/>
    </source>
</evidence>
<dbReference type="PIRSF" id="PIRSF036492">
    <property type="entry name" value="ALDH"/>
    <property type="match status" value="1"/>
</dbReference>
<evidence type="ECO:0000256" key="3">
    <source>
        <dbReference type="ARBA" id="ARBA00023027"/>
    </source>
</evidence>
<protein>
    <recommendedName>
        <fullName evidence="5">Aldehyde dehydrogenase</fullName>
    </recommendedName>
</protein>
<dbReference type="PROSITE" id="PS00070">
    <property type="entry name" value="ALDEHYDE_DEHYDR_CYS"/>
    <property type="match status" value="1"/>
</dbReference>
<evidence type="ECO:0000256" key="6">
    <source>
        <dbReference type="PIRSR" id="PIRSR036492-1"/>
    </source>
</evidence>
<dbReference type="PROSITE" id="PS00687">
    <property type="entry name" value="ALDEHYDE_DEHYDR_GLU"/>
    <property type="match status" value="1"/>
</dbReference>
<accession>A0AAW1YNF9</accession>
<feature type="domain" description="Aldehyde dehydrogenase" evidence="9">
    <location>
        <begin position="67"/>
        <end position="502"/>
    </location>
</feature>
<gene>
    <name evidence="10" type="ORF">M0R45_005709</name>
</gene>
<evidence type="ECO:0000256" key="4">
    <source>
        <dbReference type="ARBA" id="ARBA00049194"/>
    </source>
</evidence>
<evidence type="ECO:0000256" key="8">
    <source>
        <dbReference type="RuleBase" id="RU003345"/>
    </source>
</evidence>
<keyword evidence="2 5" id="KW-0560">Oxidoreductase</keyword>
<dbReference type="GO" id="GO:0004029">
    <property type="term" value="F:aldehyde dehydrogenase (NAD+) activity"/>
    <property type="evidence" value="ECO:0007669"/>
    <property type="project" value="UniProtKB-EC"/>
</dbReference>
<dbReference type="Gene3D" id="3.40.309.10">
    <property type="entry name" value="Aldehyde Dehydrogenase, Chain A, domain 2"/>
    <property type="match status" value="1"/>
</dbReference>
<comment type="caution">
    <text evidence="10">The sequence shown here is derived from an EMBL/GenBank/DDBJ whole genome shotgun (WGS) entry which is preliminary data.</text>
</comment>
<dbReference type="GO" id="GO:0005737">
    <property type="term" value="C:cytoplasm"/>
    <property type="evidence" value="ECO:0007669"/>
    <property type="project" value="TreeGrafter"/>
</dbReference>
<dbReference type="Proteomes" id="UP001457282">
    <property type="component" value="Unassembled WGS sequence"/>
</dbReference>
<keyword evidence="3" id="KW-0520">NAD</keyword>
<evidence type="ECO:0000259" key="9">
    <source>
        <dbReference type="Pfam" id="PF00171"/>
    </source>
</evidence>
<proteinExistence type="inferred from homology"/>
<dbReference type="InterPro" id="IPR016163">
    <property type="entry name" value="Ald_DH_C"/>
</dbReference>
<dbReference type="FunFam" id="3.40.309.10:FF:000003">
    <property type="entry name" value="Aldehyde dehydrogenase"/>
    <property type="match status" value="1"/>
</dbReference>
<organism evidence="10 11">
    <name type="scientific">Rubus argutus</name>
    <name type="common">Southern blackberry</name>
    <dbReference type="NCBI Taxonomy" id="59490"/>
    <lineage>
        <taxon>Eukaryota</taxon>
        <taxon>Viridiplantae</taxon>
        <taxon>Streptophyta</taxon>
        <taxon>Embryophyta</taxon>
        <taxon>Tracheophyta</taxon>
        <taxon>Spermatophyta</taxon>
        <taxon>Magnoliopsida</taxon>
        <taxon>eudicotyledons</taxon>
        <taxon>Gunneridae</taxon>
        <taxon>Pentapetalae</taxon>
        <taxon>rosids</taxon>
        <taxon>fabids</taxon>
        <taxon>Rosales</taxon>
        <taxon>Rosaceae</taxon>
        <taxon>Rosoideae</taxon>
        <taxon>Rosoideae incertae sedis</taxon>
        <taxon>Rubus</taxon>
    </lineage>
</organism>
<dbReference type="SUPFAM" id="SSF53720">
    <property type="entry name" value="ALDH-like"/>
    <property type="match status" value="1"/>
</dbReference>
<dbReference type="PANTHER" id="PTHR43570:SF25">
    <property type="entry name" value="ALDEHYDE DEHYDROGENASE FAMILY 3 MEMBER I1, CHLOROPLASTIC"/>
    <property type="match status" value="1"/>
</dbReference>
<feature type="active site" evidence="6">
    <location>
        <position position="314"/>
    </location>
</feature>
<keyword evidence="11" id="KW-1185">Reference proteome</keyword>
<reference evidence="10 11" key="1">
    <citation type="journal article" date="2023" name="G3 (Bethesda)">
        <title>A chromosome-length genome assembly and annotation of blackberry (Rubus argutus, cv. 'Hillquist').</title>
        <authorList>
            <person name="Bruna T."/>
            <person name="Aryal R."/>
            <person name="Dudchenko O."/>
            <person name="Sargent D.J."/>
            <person name="Mead D."/>
            <person name="Buti M."/>
            <person name="Cavallini A."/>
            <person name="Hytonen T."/>
            <person name="Andres J."/>
            <person name="Pham M."/>
            <person name="Weisz D."/>
            <person name="Mascagni F."/>
            <person name="Usai G."/>
            <person name="Natali L."/>
            <person name="Bassil N."/>
            <person name="Fernandez G.E."/>
            <person name="Lomsadze A."/>
            <person name="Armour M."/>
            <person name="Olukolu B."/>
            <person name="Poorten T."/>
            <person name="Britton C."/>
            <person name="Davik J."/>
            <person name="Ashrafi H."/>
            <person name="Aiden E.L."/>
            <person name="Borodovsky M."/>
            <person name="Worthington M."/>
        </authorList>
    </citation>
    <scope>NUCLEOTIDE SEQUENCE [LARGE SCALE GENOMIC DNA]</scope>
    <source>
        <strain evidence="10">PI 553951</strain>
    </source>
</reference>
<dbReference type="GO" id="GO:0006081">
    <property type="term" value="P:aldehyde metabolic process"/>
    <property type="evidence" value="ECO:0007669"/>
    <property type="project" value="InterPro"/>
</dbReference>
<evidence type="ECO:0000256" key="5">
    <source>
        <dbReference type="PIRNR" id="PIRNR036492"/>
    </source>
</evidence>
<dbReference type="InterPro" id="IPR029510">
    <property type="entry name" value="Ald_DH_CS_GLU"/>
</dbReference>
<dbReference type="InterPro" id="IPR016160">
    <property type="entry name" value="Ald_DH_CS_CYS"/>
</dbReference>
<evidence type="ECO:0000256" key="7">
    <source>
        <dbReference type="PROSITE-ProRule" id="PRU10007"/>
    </source>
</evidence>
<dbReference type="GO" id="GO:0009737">
    <property type="term" value="P:response to abscisic acid"/>
    <property type="evidence" value="ECO:0007669"/>
    <property type="project" value="UniProtKB-ARBA"/>
</dbReference>
<name>A0AAW1YNF9_RUBAR</name>
<dbReference type="InterPro" id="IPR016162">
    <property type="entry name" value="Ald_DH_N"/>
</dbReference>
<dbReference type="AlphaFoldDB" id="A0AAW1YNF9"/>
<dbReference type="GO" id="GO:0009414">
    <property type="term" value="P:response to water deprivation"/>
    <property type="evidence" value="ECO:0007669"/>
    <property type="project" value="UniProtKB-ARBA"/>
</dbReference>
<feature type="active site" evidence="6 7">
    <location>
        <position position="279"/>
    </location>
</feature>
<sequence length="544" mass="59898">MKGLCIDPLNNFRLVSTGSTRAFTYRFQRKNHQAFLPFPKLMVSSASSRKCFATVSAVVAEVEENKTFDSERAGLVVKELRKSFNSGRTKSYEWRMLQLNNVARMLDEKEKDIIEALYKDLSKPELETYIAEISTLKSSCQEALEGLKHWMIPEKVKTSISTYPSSAEIVSEPLGVVLVISTWNFPFLLSLDPVIGAISAGNAVVLKPSEIAPATSSLLSKLVEEYLDSSVVKVIEGAIPETSALLEQKWDKILYTGSARVGRIVMAAAAKHLTPVILELGGKSPAVVASDVNLQVAVRRIIAGKWALNNGQACIAVDYIITTKDFAPKLIEALKSELEQFFGNDPMNSKDISRIVSSTQFTRLAKLLEEDKVSDKIVLGGQMDENQSKMAPTILLDVPEDTQIMNEEIFGPFMPIVTVEKIEGSFDVINSRPKPLAAYLFTNNEQLKKSFVENISSGGMLINDTVLHVAVASLPFGGVGESGMGSYHGKFSFDGFSHKKSVLYRSFSGDSTLRYPPYTPEKLKLLKAVISGNIFNIIMALIGW</sequence>
<dbReference type="InterPro" id="IPR012394">
    <property type="entry name" value="Aldehyde_DH_NAD(P)"/>
</dbReference>
<evidence type="ECO:0000313" key="11">
    <source>
        <dbReference type="Proteomes" id="UP001457282"/>
    </source>
</evidence>
<dbReference type="FunFam" id="3.40.605.10:FF:000004">
    <property type="entry name" value="Aldehyde dehydrogenase"/>
    <property type="match status" value="1"/>
</dbReference>
<evidence type="ECO:0000256" key="2">
    <source>
        <dbReference type="ARBA" id="ARBA00023002"/>
    </source>
</evidence>
<dbReference type="InterPro" id="IPR016161">
    <property type="entry name" value="Ald_DH/histidinol_DH"/>
</dbReference>
<evidence type="ECO:0000256" key="1">
    <source>
        <dbReference type="ARBA" id="ARBA00009986"/>
    </source>
</evidence>
<dbReference type="Gene3D" id="3.40.605.10">
    <property type="entry name" value="Aldehyde Dehydrogenase, Chain A, domain 1"/>
    <property type="match status" value="1"/>
</dbReference>
<dbReference type="InterPro" id="IPR015590">
    <property type="entry name" value="Aldehyde_DH_dom"/>
</dbReference>
<dbReference type="EMBL" id="JBEDUW010000001">
    <property type="protein sequence ID" value="KAK9950208.1"/>
    <property type="molecule type" value="Genomic_DNA"/>
</dbReference>
<comment type="catalytic activity">
    <reaction evidence="4">
        <text>an aldehyde + NAD(+) + H2O = a carboxylate + NADH + 2 H(+)</text>
        <dbReference type="Rhea" id="RHEA:16185"/>
        <dbReference type="ChEBI" id="CHEBI:15377"/>
        <dbReference type="ChEBI" id="CHEBI:15378"/>
        <dbReference type="ChEBI" id="CHEBI:17478"/>
        <dbReference type="ChEBI" id="CHEBI:29067"/>
        <dbReference type="ChEBI" id="CHEBI:57540"/>
        <dbReference type="ChEBI" id="CHEBI:57945"/>
        <dbReference type="EC" id="1.2.1.3"/>
    </reaction>
</comment>